<comment type="pathway">
    <text evidence="3 18">Aminoacyl-tRNA biosynthesis; selenocysteinyl-tRNA(Sec) biosynthesis; selenocysteinyl-tRNA(Sec) from L-seryl-tRNA(Sec) (archaeal/eukaryal route): step 2/2.</text>
</comment>
<proteinExistence type="inferred from homology"/>
<dbReference type="Pfam" id="PF05889">
    <property type="entry name" value="SepSecS"/>
    <property type="match status" value="1"/>
</dbReference>
<evidence type="ECO:0000256" key="12">
    <source>
        <dbReference type="ARBA" id="ARBA00023266"/>
    </source>
</evidence>
<keyword evidence="18" id="KW-0963">Cytoplasm</keyword>
<dbReference type="PANTHER" id="PTHR12944">
    <property type="entry name" value="SOLUBLE LIVER ANTIGEN/LIVER PANCREAS ANTIGEN"/>
    <property type="match status" value="1"/>
</dbReference>
<dbReference type="WBParaSite" id="EVEC_0000726401-mRNA-1">
    <property type="protein sequence ID" value="EVEC_0000726401-mRNA-1"/>
    <property type="gene ID" value="EVEC_0000726401"/>
</dbReference>
<dbReference type="Proteomes" id="UP000274131">
    <property type="component" value="Unassembled WGS sequence"/>
</dbReference>
<dbReference type="InterPro" id="IPR015421">
    <property type="entry name" value="PyrdxlP-dep_Trfase_major"/>
</dbReference>
<dbReference type="InterPro" id="IPR008829">
    <property type="entry name" value="SepSecS/SepCysS"/>
</dbReference>
<dbReference type="GO" id="GO:0001717">
    <property type="term" value="P:conversion of seryl-tRNAsec to selenocys-tRNAsec"/>
    <property type="evidence" value="ECO:0007669"/>
    <property type="project" value="UniProtKB-UniRule"/>
</dbReference>
<evidence type="ECO:0000256" key="13">
    <source>
        <dbReference type="ARBA" id="ARBA00026053"/>
    </source>
</evidence>
<gene>
    <name evidence="21" type="ORF">EVEC_LOCUS6785</name>
</gene>
<evidence type="ECO:0000313" key="23">
    <source>
        <dbReference type="WBParaSite" id="EVEC_0000726401-mRNA-1"/>
    </source>
</evidence>
<evidence type="ECO:0000256" key="6">
    <source>
        <dbReference type="ARBA" id="ARBA00021963"/>
    </source>
</evidence>
<evidence type="ECO:0000256" key="15">
    <source>
        <dbReference type="ARBA" id="ARBA00032048"/>
    </source>
</evidence>
<comment type="function">
    <text evidence="2 18">Converts O-phosphoseryl-tRNA(Sec) to selenocysteinyl-tRNA(Sec) required for selenoprotein biosynthesis.</text>
</comment>
<feature type="binding site" evidence="19">
    <location>
        <position position="69"/>
    </location>
    <ligand>
        <name>substrate</name>
    </ligand>
</feature>
<dbReference type="GO" id="GO:0000049">
    <property type="term" value="F:tRNA binding"/>
    <property type="evidence" value="ECO:0007669"/>
    <property type="project" value="UniProtKB-UniRule"/>
</dbReference>
<keyword evidence="11 18" id="KW-0648">Protein biosynthesis</keyword>
<evidence type="ECO:0000256" key="19">
    <source>
        <dbReference type="PIRSR" id="PIRSR017689-1"/>
    </source>
</evidence>
<dbReference type="GO" id="GO:0098621">
    <property type="term" value="F:O-phosphoseryl-tRNA(Sec) selenium transferase activity"/>
    <property type="evidence" value="ECO:0007669"/>
    <property type="project" value="UniProtKB-EC"/>
</dbReference>
<evidence type="ECO:0000256" key="16">
    <source>
        <dbReference type="ARBA" id="ARBA00032693"/>
    </source>
</evidence>
<dbReference type="STRING" id="51028.A0A0N4V9Y7"/>
<keyword evidence="12 18" id="KW-0711">Selenium</keyword>
<protein>
    <recommendedName>
        <fullName evidence="6 18">O-phosphoseryl-tRNA(Sec) selenium transferase</fullName>
        <ecNumber evidence="5 18">2.9.1.2</ecNumber>
    </recommendedName>
    <alternativeName>
        <fullName evidence="14 18">Selenocysteine synthase</fullName>
    </alternativeName>
    <alternativeName>
        <fullName evidence="15 18">Selenocysteinyl-tRNA(Sec) synthase</fullName>
    </alternativeName>
    <alternativeName>
        <fullName evidence="16 18">Sep-tRNA:Sec-tRNA synthase</fullName>
    </alternativeName>
</protein>
<dbReference type="SUPFAM" id="SSF53383">
    <property type="entry name" value="PLP-dependent transferases"/>
    <property type="match status" value="1"/>
</dbReference>
<evidence type="ECO:0000256" key="4">
    <source>
        <dbReference type="ARBA" id="ARBA00007037"/>
    </source>
</evidence>
<dbReference type="InterPro" id="IPR015424">
    <property type="entry name" value="PyrdxlP-dep_Trfase"/>
</dbReference>
<comment type="subunit">
    <text evidence="13">Homotetramer formed by a catalytic dimer and a non-catalytic dimer serving as a binding platform that orients tRNASec for catalysis. Each tetramer binds the CCA ends of two tRNAs which point to the active sites of the catalytic dimer.</text>
</comment>
<dbReference type="EC" id="2.9.1.2" evidence="5 18"/>
<evidence type="ECO:0000256" key="11">
    <source>
        <dbReference type="ARBA" id="ARBA00022917"/>
    </source>
</evidence>
<reference evidence="23" key="1">
    <citation type="submission" date="2017-02" db="UniProtKB">
        <authorList>
            <consortium name="WormBaseParasite"/>
        </authorList>
    </citation>
    <scope>IDENTIFICATION</scope>
</reference>
<evidence type="ECO:0000256" key="3">
    <source>
        <dbReference type="ARBA" id="ARBA00004822"/>
    </source>
</evidence>
<dbReference type="PIRSF" id="PIRSF017689">
    <property type="entry name" value="SepSecS"/>
    <property type="match status" value="1"/>
</dbReference>
<dbReference type="OrthoDB" id="10263545at2759"/>
<feature type="site" description="May act as a substrate filter by repelling compounds with a negatively charged alpha-carboxylate" evidence="20">
    <location>
        <position position="38"/>
    </location>
</feature>
<comment type="subcellular location">
    <subcellularLocation>
        <location evidence="18">Cytoplasm</location>
    </subcellularLocation>
</comment>
<name>A0A0N4V9Y7_ENTVE</name>
<dbReference type="NCBIfam" id="TIGR03531">
    <property type="entry name" value="selenium_SpcS"/>
    <property type="match status" value="1"/>
</dbReference>
<organism evidence="23">
    <name type="scientific">Enterobius vermicularis</name>
    <name type="common">Human pinworm</name>
    <dbReference type="NCBI Taxonomy" id="51028"/>
    <lineage>
        <taxon>Eukaryota</taxon>
        <taxon>Metazoa</taxon>
        <taxon>Ecdysozoa</taxon>
        <taxon>Nematoda</taxon>
        <taxon>Chromadorea</taxon>
        <taxon>Rhabditida</taxon>
        <taxon>Spirurina</taxon>
        <taxon>Oxyuridomorpha</taxon>
        <taxon>Oxyuroidea</taxon>
        <taxon>Oxyuridae</taxon>
        <taxon>Enterobius</taxon>
    </lineage>
</organism>
<evidence type="ECO:0000256" key="18">
    <source>
        <dbReference type="PIRNR" id="PIRNR017689"/>
    </source>
</evidence>
<keyword evidence="9 18" id="KW-0694">RNA-binding</keyword>
<evidence type="ECO:0000313" key="22">
    <source>
        <dbReference type="Proteomes" id="UP000274131"/>
    </source>
</evidence>
<evidence type="ECO:0000256" key="1">
    <source>
        <dbReference type="ARBA" id="ARBA00001933"/>
    </source>
</evidence>
<comment type="similarity">
    <text evidence="4 18">Belongs to the SepSecS family.</text>
</comment>
<dbReference type="GO" id="GO:0005737">
    <property type="term" value="C:cytoplasm"/>
    <property type="evidence" value="ECO:0007669"/>
    <property type="project" value="UniProtKB-SubCell"/>
</dbReference>
<evidence type="ECO:0000256" key="8">
    <source>
        <dbReference type="ARBA" id="ARBA00022679"/>
    </source>
</evidence>
<feature type="binding site" evidence="19">
    <location>
        <position position="61"/>
    </location>
    <ligand>
        <name>substrate</name>
    </ligand>
</feature>
<feature type="binding site" evidence="19">
    <location>
        <position position="268"/>
    </location>
    <ligand>
        <name>substrate</name>
    </ligand>
</feature>
<evidence type="ECO:0000256" key="17">
    <source>
        <dbReference type="ARBA" id="ARBA00048808"/>
    </source>
</evidence>
<dbReference type="GO" id="GO:0001514">
    <property type="term" value="P:selenocysteine incorporation"/>
    <property type="evidence" value="ECO:0007669"/>
    <property type="project" value="TreeGrafter"/>
</dbReference>
<reference evidence="21 22" key="2">
    <citation type="submission" date="2018-10" db="EMBL/GenBank/DDBJ databases">
        <authorList>
            <consortium name="Pathogen Informatics"/>
        </authorList>
    </citation>
    <scope>NUCLEOTIDE SEQUENCE [LARGE SCALE GENOMIC DNA]</scope>
</reference>
<feature type="binding site" evidence="19">
    <location>
        <position position="62"/>
    </location>
    <ligand>
        <name>substrate</name>
    </ligand>
</feature>
<evidence type="ECO:0000256" key="2">
    <source>
        <dbReference type="ARBA" id="ARBA00002552"/>
    </source>
</evidence>
<dbReference type="UniPathway" id="UPA00906">
    <property type="reaction ID" value="UER00898"/>
</dbReference>
<feature type="modified residue" description="N6-(pyridoxal phosphate)lysine" evidence="20">
    <location>
        <position position="239"/>
    </location>
</feature>
<evidence type="ECO:0000256" key="5">
    <source>
        <dbReference type="ARBA" id="ARBA00012464"/>
    </source>
</evidence>
<dbReference type="EMBL" id="UXUI01008648">
    <property type="protein sequence ID" value="VDD92034.1"/>
    <property type="molecule type" value="Genomic_DNA"/>
</dbReference>
<dbReference type="AlphaFoldDB" id="A0A0N4V9Y7"/>
<evidence type="ECO:0000256" key="10">
    <source>
        <dbReference type="ARBA" id="ARBA00022898"/>
    </source>
</evidence>
<keyword evidence="22" id="KW-1185">Reference proteome</keyword>
<feature type="binding site" evidence="19">
    <location>
        <position position="39"/>
    </location>
    <ligand>
        <name>pyridoxal 5'-phosphate</name>
        <dbReference type="ChEBI" id="CHEBI:597326"/>
    </ligand>
</feature>
<dbReference type="PANTHER" id="PTHR12944:SF2">
    <property type="entry name" value="O-PHOSPHOSERYL-TRNA(SEC) SELENIUM TRANSFERASE"/>
    <property type="match status" value="1"/>
</dbReference>
<evidence type="ECO:0000256" key="7">
    <source>
        <dbReference type="ARBA" id="ARBA00022555"/>
    </source>
</evidence>
<evidence type="ECO:0000313" key="21">
    <source>
        <dbReference type="EMBL" id="VDD92034.1"/>
    </source>
</evidence>
<evidence type="ECO:0000256" key="9">
    <source>
        <dbReference type="ARBA" id="ARBA00022884"/>
    </source>
</evidence>
<dbReference type="InterPro" id="IPR019872">
    <property type="entry name" value="Sec-tRNA_Se_transferase"/>
</dbReference>
<comment type="cofactor">
    <cofactor evidence="1 18 20">
        <name>pyridoxal 5'-phosphate</name>
        <dbReference type="ChEBI" id="CHEBI:597326"/>
    </cofactor>
</comment>
<keyword evidence="10 18" id="KW-0663">Pyridoxal phosphate</keyword>
<accession>A0A0N4V9Y7</accession>
<evidence type="ECO:0000256" key="14">
    <source>
        <dbReference type="ARBA" id="ARBA00030669"/>
    </source>
</evidence>
<sequence length="400" mass="43093">QGKIPDDGLPGQFVREFISALAGLDTNNQVAHIVGAGEREGRVTSSLVNELHMGLCHGMGRSGNLTESQPKALGSSILANLANSLALDAIRHIGIRKVSAAIVVPMATGMALSLCLGSWRRCKPNAKYVVFLRIDQKSGFKSIFVPGLEPIILDSIFEGDSLITDVQTLRKVLQEKPDEILAVLSTTSCFAPRAPDSLNVIGNLCHEFGIRHLVNNAYGLQSHKCSAGKIDAFVQSLDKNFLVPVGGSVVAGFDKGTIDDIAEFYPGRASIVPSRDLVITLLELGKNGLYNLYDMQAQHYLVLRSKMAAFAESVKQRLLDVPSNTISLAMTLNGFQPAEQTLFGSMLFARGVTGARVVCMGVKKKIGGFEFENFGSHCSTTRDGYLNVACAIGDRFIAKF</sequence>
<comment type="catalytic activity">
    <reaction evidence="17 18">
        <text>O-phospho-L-seryl-tRNA(Sec) + selenophosphate + H2O = L-selenocysteinyl-tRNA(Sec) + 2 phosphate</text>
        <dbReference type="Rhea" id="RHEA:25041"/>
        <dbReference type="Rhea" id="RHEA-COMP:9743"/>
        <dbReference type="Rhea" id="RHEA-COMP:9947"/>
        <dbReference type="ChEBI" id="CHEBI:15377"/>
        <dbReference type="ChEBI" id="CHEBI:16144"/>
        <dbReference type="ChEBI" id="CHEBI:43474"/>
        <dbReference type="ChEBI" id="CHEBI:78551"/>
        <dbReference type="ChEBI" id="CHEBI:78573"/>
        <dbReference type="EC" id="2.9.1.2"/>
    </reaction>
</comment>
<feature type="binding site" evidence="19">
    <location>
        <position position="350"/>
    </location>
    <ligand>
        <name>tRNA</name>
        <dbReference type="ChEBI" id="CHEBI:17843"/>
    </ligand>
</feature>
<dbReference type="Gene3D" id="3.40.640.10">
    <property type="entry name" value="Type I PLP-dependent aspartate aminotransferase-like (Major domain)"/>
    <property type="match status" value="1"/>
</dbReference>
<keyword evidence="7 18" id="KW-0820">tRNA-binding</keyword>
<evidence type="ECO:0000256" key="20">
    <source>
        <dbReference type="PIRSR" id="PIRSR017689-50"/>
    </source>
</evidence>
<keyword evidence="8 18" id="KW-0808">Transferase</keyword>